<evidence type="ECO:0000313" key="16">
    <source>
        <dbReference type="Proteomes" id="UP000002279"/>
    </source>
</evidence>
<dbReference type="UniPathway" id="UPA00214"/>
<dbReference type="GO" id="GO:0008270">
    <property type="term" value="F:zinc ion binding"/>
    <property type="evidence" value="ECO:0007669"/>
    <property type="project" value="Ensembl"/>
</dbReference>
<reference evidence="15" key="3">
    <citation type="submission" date="2025-09" db="UniProtKB">
        <authorList>
            <consortium name="Ensembl"/>
        </authorList>
    </citation>
    <scope>IDENTIFICATION</scope>
    <source>
        <strain evidence="15">Glennie</strain>
    </source>
</reference>
<name>A0A6I8P449_ORNAN</name>
<comment type="similarity">
    <text evidence="4 11">Belongs to the galactose-1-phosphate uridylyltransferase type 1 family.</text>
</comment>
<feature type="compositionally biased region" description="Pro residues" evidence="12">
    <location>
        <begin position="7"/>
        <end position="17"/>
    </location>
</feature>
<evidence type="ECO:0000256" key="10">
    <source>
        <dbReference type="ARBA" id="ARBA00023277"/>
    </source>
</evidence>
<feature type="region of interest" description="Disordered" evidence="12">
    <location>
        <begin position="200"/>
        <end position="277"/>
    </location>
</feature>
<dbReference type="Ensembl" id="ENSOANT00000059970.1">
    <property type="protein sequence ID" value="ENSOANP00000047734.1"/>
    <property type="gene ID" value="ENSOANG00000048028.1"/>
</dbReference>
<feature type="domain" description="Galactose-1-phosphate uridyl transferase C-terminal" evidence="14">
    <location>
        <begin position="307"/>
        <end position="377"/>
    </location>
</feature>
<evidence type="ECO:0000256" key="2">
    <source>
        <dbReference type="ARBA" id="ARBA00001947"/>
    </source>
</evidence>
<comment type="catalytic activity">
    <reaction evidence="1 11">
        <text>alpha-D-galactose 1-phosphate + UDP-alpha-D-glucose = alpha-D-glucose 1-phosphate + UDP-alpha-D-galactose</text>
        <dbReference type="Rhea" id="RHEA:13989"/>
        <dbReference type="ChEBI" id="CHEBI:58336"/>
        <dbReference type="ChEBI" id="CHEBI:58601"/>
        <dbReference type="ChEBI" id="CHEBI:58885"/>
        <dbReference type="ChEBI" id="CHEBI:66914"/>
        <dbReference type="EC" id="2.7.7.12"/>
    </reaction>
</comment>
<reference evidence="15 16" key="1">
    <citation type="journal article" date="2008" name="Nature">
        <title>Genome analysis of the platypus reveals unique signatures of evolution.</title>
        <authorList>
            <person name="Warren W.C."/>
            <person name="Hillier L.W."/>
            <person name="Marshall Graves J.A."/>
            <person name="Birney E."/>
            <person name="Ponting C.P."/>
            <person name="Grutzner F."/>
            <person name="Belov K."/>
            <person name="Miller W."/>
            <person name="Clarke L."/>
            <person name="Chinwalla A.T."/>
            <person name="Yang S.P."/>
            <person name="Heger A."/>
            <person name="Locke D.P."/>
            <person name="Miethke P."/>
            <person name="Waters P.D."/>
            <person name="Veyrunes F."/>
            <person name="Fulton L."/>
            <person name="Fulton B."/>
            <person name="Graves T."/>
            <person name="Wallis J."/>
            <person name="Puente X.S."/>
            <person name="Lopez-Otin C."/>
            <person name="Ordonez G.R."/>
            <person name="Eichler E.E."/>
            <person name="Chen L."/>
            <person name="Cheng Z."/>
            <person name="Deakin J.E."/>
            <person name="Alsop A."/>
            <person name="Thompson K."/>
            <person name="Kirby P."/>
            <person name="Papenfuss A.T."/>
            <person name="Wakefield M.J."/>
            <person name="Olender T."/>
            <person name="Lancet D."/>
            <person name="Huttley G.A."/>
            <person name="Smit A.F."/>
            <person name="Pask A."/>
            <person name="Temple-Smith P."/>
            <person name="Batzer M.A."/>
            <person name="Walker J.A."/>
            <person name="Konkel M.K."/>
            <person name="Harris R.S."/>
            <person name="Whittington C.M."/>
            <person name="Wong E.S."/>
            <person name="Gemmell N.J."/>
            <person name="Buschiazzo E."/>
            <person name="Vargas Jentzsch I.M."/>
            <person name="Merkel A."/>
            <person name="Schmitz J."/>
            <person name="Zemann A."/>
            <person name="Churakov G."/>
            <person name="Kriegs J.O."/>
            <person name="Brosius J."/>
            <person name="Murchison E.P."/>
            <person name="Sachidanandam R."/>
            <person name="Smith C."/>
            <person name="Hannon G.J."/>
            <person name="Tsend-Ayush E."/>
            <person name="McMillan D."/>
            <person name="Attenborough R."/>
            <person name="Rens W."/>
            <person name="Ferguson-Smith M."/>
            <person name="Lefevre C.M."/>
            <person name="Sharp J.A."/>
            <person name="Nicholas K.R."/>
            <person name="Ray D.A."/>
            <person name="Kube M."/>
            <person name="Reinhardt R."/>
            <person name="Pringle T.H."/>
            <person name="Taylor J."/>
            <person name="Jones R.C."/>
            <person name="Nixon B."/>
            <person name="Dacheux J.L."/>
            <person name="Niwa H."/>
            <person name="Sekita Y."/>
            <person name="Huang X."/>
            <person name="Stark A."/>
            <person name="Kheradpour P."/>
            <person name="Kellis M."/>
            <person name="Flicek P."/>
            <person name="Chen Y."/>
            <person name="Webber C."/>
            <person name="Hardison R."/>
            <person name="Nelson J."/>
            <person name="Hallsworth-Pepin K."/>
            <person name="Delehaunty K."/>
            <person name="Markovic C."/>
            <person name="Minx P."/>
            <person name="Feng Y."/>
            <person name="Kremitzki C."/>
            <person name="Mitreva M."/>
            <person name="Glasscock J."/>
            <person name="Wylie T."/>
            <person name="Wohldmann P."/>
            <person name="Thiru P."/>
            <person name="Nhan M.N."/>
            <person name="Pohl C.S."/>
            <person name="Smith S.M."/>
            <person name="Hou S."/>
            <person name="Nefedov M."/>
            <person name="de Jong P.J."/>
            <person name="Renfree M.B."/>
            <person name="Mardis E.R."/>
            <person name="Wilson R.K."/>
        </authorList>
    </citation>
    <scope>NUCLEOTIDE SEQUENCE [LARGE SCALE GENOMIC DNA]</scope>
    <source>
        <strain evidence="15 16">Glennie</strain>
    </source>
</reference>
<dbReference type="PANTHER" id="PTHR11943">
    <property type="entry name" value="GALACTOSE-1-PHOSPHATE URIDYLYLTRANSFERASE"/>
    <property type="match status" value="1"/>
</dbReference>
<feature type="compositionally biased region" description="Pro residues" evidence="12">
    <location>
        <begin position="215"/>
        <end position="224"/>
    </location>
</feature>
<evidence type="ECO:0000256" key="1">
    <source>
        <dbReference type="ARBA" id="ARBA00001107"/>
    </source>
</evidence>
<dbReference type="GO" id="GO:0005737">
    <property type="term" value="C:cytoplasm"/>
    <property type="evidence" value="ECO:0000318"/>
    <property type="project" value="GO_Central"/>
</dbReference>
<keyword evidence="6 11" id="KW-0548">Nucleotidyltransferase</keyword>
<evidence type="ECO:0000259" key="13">
    <source>
        <dbReference type="Pfam" id="PF01087"/>
    </source>
</evidence>
<dbReference type="Proteomes" id="UP000002279">
    <property type="component" value="Chromosome 3"/>
</dbReference>
<evidence type="ECO:0000256" key="5">
    <source>
        <dbReference type="ARBA" id="ARBA00022679"/>
    </source>
</evidence>
<dbReference type="GO" id="GO:0005794">
    <property type="term" value="C:Golgi apparatus"/>
    <property type="evidence" value="ECO:0007669"/>
    <property type="project" value="Ensembl"/>
</dbReference>
<keyword evidence="7 11" id="KW-0479">Metal-binding</keyword>
<dbReference type="SUPFAM" id="SSF54197">
    <property type="entry name" value="HIT-like"/>
    <property type="match status" value="2"/>
</dbReference>
<dbReference type="PANTHER" id="PTHR11943:SF1">
    <property type="entry name" value="GALACTOSE-1-PHOSPHATE URIDYLYLTRANSFERASE"/>
    <property type="match status" value="1"/>
</dbReference>
<evidence type="ECO:0000256" key="11">
    <source>
        <dbReference type="RuleBase" id="RU000506"/>
    </source>
</evidence>
<evidence type="ECO:0000256" key="4">
    <source>
        <dbReference type="ARBA" id="ARBA00010951"/>
    </source>
</evidence>
<dbReference type="FunCoup" id="A0A6I8P449">
    <property type="interactions" value="1197"/>
</dbReference>
<protein>
    <recommendedName>
        <fullName evidence="11">Galactose-1-phosphate uridylyltransferase</fullName>
        <ecNumber evidence="11">2.7.7.12</ecNumber>
    </recommendedName>
</protein>
<dbReference type="NCBIfam" id="TIGR00209">
    <property type="entry name" value="galT_1"/>
    <property type="match status" value="1"/>
</dbReference>
<evidence type="ECO:0000256" key="7">
    <source>
        <dbReference type="ARBA" id="ARBA00022723"/>
    </source>
</evidence>
<keyword evidence="10 11" id="KW-0119">Carbohydrate metabolism</keyword>
<dbReference type="InterPro" id="IPR005850">
    <property type="entry name" value="GalP_Utransf_C"/>
</dbReference>
<keyword evidence="9 11" id="KW-0299">Galactose metabolism</keyword>
<dbReference type="InterPro" id="IPR036265">
    <property type="entry name" value="HIT-like_sf"/>
</dbReference>
<feature type="compositionally biased region" description="Gly residues" evidence="12">
    <location>
        <begin position="263"/>
        <end position="273"/>
    </location>
</feature>
<feature type="domain" description="Galactose-1-phosphate uridyl transferase N-terminal" evidence="13">
    <location>
        <begin position="31"/>
        <end position="196"/>
    </location>
</feature>
<evidence type="ECO:0000256" key="3">
    <source>
        <dbReference type="ARBA" id="ARBA00004947"/>
    </source>
</evidence>
<feature type="region of interest" description="Disordered" evidence="12">
    <location>
        <begin position="1"/>
        <end position="42"/>
    </location>
</feature>
<keyword evidence="5 11" id="KW-0808">Transferase</keyword>
<evidence type="ECO:0000259" key="14">
    <source>
        <dbReference type="Pfam" id="PF02744"/>
    </source>
</evidence>
<accession>A0A6I8P449</accession>
<proteinExistence type="inferred from homology"/>
<dbReference type="InterPro" id="IPR005849">
    <property type="entry name" value="GalP_Utransf_N"/>
</dbReference>
<dbReference type="GO" id="GO:0008108">
    <property type="term" value="F:UDP-glucose:hexose-1-phosphate uridylyltransferase activity"/>
    <property type="evidence" value="ECO:0000318"/>
    <property type="project" value="GO_Central"/>
</dbReference>
<dbReference type="Pfam" id="PF01087">
    <property type="entry name" value="GalP_UDP_transf"/>
    <property type="match status" value="1"/>
</dbReference>
<dbReference type="InterPro" id="IPR001937">
    <property type="entry name" value="GalP_UDPtransf1"/>
</dbReference>
<dbReference type="GO" id="GO:0033499">
    <property type="term" value="P:galactose catabolic process via UDP-galactose, Leloir pathway"/>
    <property type="evidence" value="ECO:0000318"/>
    <property type="project" value="GO_Central"/>
</dbReference>
<dbReference type="InterPro" id="IPR019779">
    <property type="entry name" value="GalP_UDPtransf1_His-AS"/>
</dbReference>
<reference evidence="15" key="2">
    <citation type="submission" date="2025-08" db="UniProtKB">
        <authorList>
            <consortium name="Ensembl"/>
        </authorList>
    </citation>
    <scope>IDENTIFICATION</scope>
    <source>
        <strain evidence="15">Glennie</strain>
    </source>
</reference>
<dbReference type="Gene3D" id="3.30.428.10">
    <property type="entry name" value="HIT-like"/>
    <property type="match status" value="3"/>
</dbReference>
<gene>
    <name evidence="15" type="primary">GALT</name>
</gene>
<sequence>MAGAGPGPEPQPEPQPEPEPRRAGEERSGPFQASEHQHVRYNPLQDEWVLVSAHRVRRPWRGQLEPPAPENFPRHDPDNPLCPGATRANGEVNPLYESTFLFDNDFPALRPDAPSPGPSDHPLFRAEPARGVCKVLCFHPWSDVTLPLMSVPEIRTVIDTWAEVSEDLGAEYPWVQIFENKGAMMGCSNPHPHCQVNLLPLPSPPPRGPSRLPRGPRPTLPHPPGLLASPGVRGSSLGGRRKVRGGDPSPVACRSRRVEGRPVVGGGGVGAGPGSESPCFPPTPGLRSLRLQVWASSFLPDVPRREDGNQREYLRRHGEPLLLAYGRQEARRKERLVLANDDWLVLVPYWAVWPFQTLLLPRRHVLRLQDLQPGERDSAPAGPLGEAEAGHWQLHAHYYPPLLRSATVRKFMVGYEMLAQAQRDLTPEQAAERLRQLPEEHFRLRQEKA</sequence>
<comment type="cofactor">
    <cofactor evidence="2">
        <name>Zn(2+)</name>
        <dbReference type="ChEBI" id="CHEBI:29105"/>
    </cofactor>
</comment>
<evidence type="ECO:0000256" key="12">
    <source>
        <dbReference type="SAM" id="MobiDB-lite"/>
    </source>
</evidence>
<dbReference type="InParanoid" id="A0A6I8P449"/>
<dbReference type="Pfam" id="PF02744">
    <property type="entry name" value="GalP_UDP_tr_C"/>
    <property type="match status" value="2"/>
</dbReference>
<evidence type="ECO:0000256" key="8">
    <source>
        <dbReference type="ARBA" id="ARBA00022833"/>
    </source>
</evidence>
<dbReference type="Bgee" id="ENSOANG00000048028">
    <property type="expression patterns" value="Expressed in adult mammalian kidney and 7 other cell types or tissues"/>
</dbReference>
<dbReference type="FunFam" id="3.30.428.10:FF:000002">
    <property type="entry name" value="Galactose-1-phosphate uridylyltransferase"/>
    <property type="match status" value="1"/>
</dbReference>
<dbReference type="GeneTree" id="ENSGT00390000016188"/>
<dbReference type="EC" id="2.7.7.12" evidence="11"/>
<dbReference type="PROSITE" id="PS00117">
    <property type="entry name" value="GAL_P_UDP_TRANSF_I"/>
    <property type="match status" value="1"/>
</dbReference>
<organism evidence="15 16">
    <name type="scientific">Ornithorhynchus anatinus</name>
    <name type="common">Duckbill platypus</name>
    <dbReference type="NCBI Taxonomy" id="9258"/>
    <lineage>
        <taxon>Eukaryota</taxon>
        <taxon>Metazoa</taxon>
        <taxon>Chordata</taxon>
        <taxon>Craniata</taxon>
        <taxon>Vertebrata</taxon>
        <taxon>Euteleostomi</taxon>
        <taxon>Mammalia</taxon>
        <taxon>Monotremata</taxon>
        <taxon>Ornithorhynchidae</taxon>
        <taxon>Ornithorhynchus</taxon>
    </lineage>
</organism>
<evidence type="ECO:0000256" key="6">
    <source>
        <dbReference type="ARBA" id="ARBA00022695"/>
    </source>
</evidence>
<feature type="compositionally biased region" description="Basic and acidic residues" evidence="12">
    <location>
        <begin position="18"/>
        <end position="28"/>
    </location>
</feature>
<keyword evidence="8" id="KW-0862">Zinc</keyword>
<keyword evidence="16" id="KW-1185">Reference proteome</keyword>
<comment type="pathway">
    <text evidence="3 11">Carbohydrate metabolism; galactose metabolism.</text>
</comment>
<dbReference type="AlphaFoldDB" id="A0A6I8P449"/>
<dbReference type="GO" id="GO:0006011">
    <property type="term" value="P:UDP-alpha-D-glucose metabolic process"/>
    <property type="evidence" value="ECO:0007669"/>
    <property type="project" value="Ensembl"/>
</dbReference>
<feature type="domain" description="Galactose-1-phosphate uridyl transferase C-terminal" evidence="14">
    <location>
        <begin position="383"/>
        <end position="445"/>
    </location>
</feature>
<evidence type="ECO:0000313" key="15">
    <source>
        <dbReference type="Ensembl" id="ENSOANP00000047734.1"/>
    </source>
</evidence>
<evidence type="ECO:0000256" key="9">
    <source>
        <dbReference type="ARBA" id="ARBA00023144"/>
    </source>
</evidence>